<dbReference type="Proteomes" id="UP001195483">
    <property type="component" value="Unassembled WGS sequence"/>
</dbReference>
<dbReference type="EMBL" id="JAEAOA010000469">
    <property type="protein sequence ID" value="KAK3608884.1"/>
    <property type="molecule type" value="Genomic_DNA"/>
</dbReference>
<keyword evidence="1" id="KW-0813">Transport</keyword>
<sequence length="206" mass="23069">MPAVRFITILLRFYFRRGVGLRKVSPRSCSPRFCIYPPVPDFGQIARGVSGKRRQSSGTYARRLAYTLGGQTLFKNLNLTLDHGMTAGVIGPSGVGKTSLLYLIAGLAKPSTGTIRADDEILTGEGIFVPPEKTAHRMVFQDYAVFPHMTVEKNLLFGMKFIPRHEHRPRLNEMLEVMRLTNLRGRYPHELSGGQQQRVAIARTPT</sequence>
<reference evidence="3" key="1">
    <citation type="journal article" date="2021" name="Genome Biol. Evol.">
        <title>A High-Quality Reference Genome for a Parasitic Bivalve with Doubly Uniparental Inheritance (Bivalvia: Unionida).</title>
        <authorList>
            <person name="Smith C.H."/>
        </authorList>
    </citation>
    <scope>NUCLEOTIDE SEQUENCE</scope>
    <source>
        <strain evidence="3">CHS0354</strain>
    </source>
</reference>
<comment type="caution">
    <text evidence="3">The sequence shown here is derived from an EMBL/GenBank/DDBJ whole genome shotgun (WGS) entry which is preliminary data.</text>
</comment>
<reference evidence="3" key="3">
    <citation type="submission" date="2023-05" db="EMBL/GenBank/DDBJ databases">
        <authorList>
            <person name="Smith C.H."/>
        </authorList>
    </citation>
    <scope>NUCLEOTIDE SEQUENCE</scope>
    <source>
        <strain evidence="3">CHS0354</strain>
        <tissue evidence="3">Mantle</tissue>
    </source>
</reference>
<name>A0AAE0TF78_9BIVA</name>
<dbReference type="InterPro" id="IPR027417">
    <property type="entry name" value="P-loop_NTPase"/>
</dbReference>
<organism evidence="3 4">
    <name type="scientific">Potamilus streckersoni</name>
    <dbReference type="NCBI Taxonomy" id="2493646"/>
    <lineage>
        <taxon>Eukaryota</taxon>
        <taxon>Metazoa</taxon>
        <taxon>Spiralia</taxon>
        <taxon>Lophotrochozoa</taxon>
        <taxon>Mollusca</taxon>
        <taxon>Bivalvia</taxon>
        <taxon>Autobranchia</taxon>
        <taxon>Heteroconchia</taxon>
        <taxon>Palaeoheterodonta</taxon>
        <taxon>Unionida</taxon>
        <taxon>Unionoidea</taxon>
        <taxon>Unionidae</taxon>
        <taxon>Ambleminae</taxon>
        <taxon>Lampsilini</taxon>
        <taxon>Potamilus</taxon>
    </lineage>
</organism>
<proteinExistence type="predicted"/>
<reference evidence="3" key="2">
    <citation type="journal article" date="2021" name="Genome Biol. Evol.">
        <title>Developing a high-quality reference genome for a parasitic bivalve with doubly uniparental inheritance (Bivalvia: Unionida).</title>
        <authorList>
            <person name="Smith C.H."/>
        </authorList>
    </citation>
    <scope>NUCLEOTIDE SEQUENCE</scope>
    <source>
        <strain evidence="3">CHS0354</strain>
        <tissue evidence="3">Mantle</tissue>
    </source>
</reference>
<evidence type="ECO:0000313" key="4">
    <source>
        <dbReference type="Proteomes" id="UP001195483"/>
    </source>
</evidence>
<accession>A0AAE0TF78</accession>
<dbReference type="PANTHER" id="PTHR42781:SF4">
    <property type="entry name" value="SPERMIDINE_PUTRESCINE IMPORT ATP-BINDING PROTEIN POTA"/>
    <property type="match status" value="1"/>
</dbReference>
<dbReference type="Gene3D" id="3.40.50.300">
    <property type="entry name" value="P-loop containing nucleotide triphosphate hydrolases"/>
    <property type="match status" value="1"/>
</dbReference>
<dbReference type="SUPFAM" id="SSF52540">
    <property type="entry name" value="P-loop containing nucleoside triphosphate hydrolases"/>
    <property type="match status" value="1"/>
</dbReference>
<dbReference type="GO" id="GO:0016887">
    <property type="term" value="F:ATP hydrolysis activity"/>
    <property type="evidence" value="ECO:0007669"/>
    <property type="project" value="InterPro"/>
</dbReference>
<dbReference type="GO" id="GO:0005524">
    <property type="term" value="F:ATP binding"/>
    <property type="evidence" value="ECO:0007669"/>
    <property type="project" value="InterPro"/>
</dbReference>
<dbReference type="InterPro" id="IPR003439">
    <property type="entry name" value="ABC_transporter-like_ATP-bd"/>
</dbReference>
<protein>
    <recommendedName>
        <fullName evidence="2">ABC transporter domain-containing protein</fullName>
    </recommendedName>
</protein>
<dbReference type="PANTHER" id="PTHR42781">
    <property type="entry name" value="SPERMIDINE/PUTRESCINE IMPORT ATP-BINDING PROTEIN POTA"/>
    <property type="match status" value="1"/>
</dbReference>
<dbReference type="InterPro" id="IPR050093">
    <property type="entry name" value="ABC_SmlMolc_Importer"/>
</dbReference>
<evidence type="ECO:0000256" key="1">
    <source>
        <dbReference type="ARBA" id="ARBA00022448"/>
    </source>
</evidence>
<dbReference type="Pfam" id="PF00005">
    <property type="entry name" value="ABC_tran"/>
    <property type="match status" value="1"/>
</dbReference>
<gene>
    <name evidence="3" type="ORF">CHS0354_006925</name>
</gene>
<feature type="domain" description="ABC transporter" evidence="2">
    <location>
        <begin position="74"/>
        <end position="204"/>
    </location>
</feature>
<keyword evidence="4" id="KW-1185">Reference proteome</keyword>
<evidence type="ECO:0000259" key="2">
    <source>
        <dbReference type="Pfam" id="PF00005"/>
    </source>
</evidence>
<dbReference type="AlphaFoldDB" id="A0AAE0TF78"/>
<evidence type="ECO:0000313" key="3">
    <source>
        <dbReference type="EMBL" id="KAK3608884.1"/>
    </source>
</evidence>